<evidence type="ECO:0000313" key="9">
    <source>
        <dbReference type="Proteomes" id="UP000274504"/>
    </source>
</evidence>
<dbReference type="PROSITE" id="PS01175">
    <property type="entry name" value="RIBONUCLEASE_II"/>
    <property type="match status" value="1"/>
</dbReference>
<dbReference type="SUPFAM" id="SSF50249">
    <property type="entry name" value="Nucleic acid-binding proteins"/>
    <property type="match status" value="4"/>
</dbReference>
<evidence type="ECO:0000259" key="7">
    <source>
        <dbReference type="SMART" id="SM00955"/>
    </source>
</evidence>
<dbReference type="Gene3D" id="2.40.50.700">
    <property type="match status" value="2"/>
</dbReference>
<evidence type="ECO:0000256" key="2">
    <source>
        <dbReference type="ARBA" id="ARBA00022722"/>
    </source>
</evidence>
<dbReference type="GO" id="GO:0000175">
    <property type="term" value="F:3'-5'-RNA exonuclease activity"/>
    <property type="evidence" value="ECO:0007669"/>
    <property type="project" value="TreeGrafter"/>
</dbReference>
<dbReference type="SMART" id="SM00955">
    <property type="entry name" value="RNB"/>
    <property type="match status" value="2"/>
</dbReference>
<feature type="domain" description="RNB" evidence="7">
    <location>
        <begin position="1303"/>
        <end position="1790"/>
    </location>
</feature>
<proteinExistence type="inferred from homology"/>
<dbReference type="Gene3D" id="2.40.50.140">
    <property type="entry name" value="Nucleic acid-binding proteins"/>
    <property type="match status" value="1"/>
</dbReference>
<dbReference type="InterPro" id="IPR050180">
    <property type="entry name" value="RNR_Ribonuclease"/>
</dbReference>
<comment type="similarity">
    <text evidence="1">Belongs to the RNR ribonuclease family.</text>
</comment>
<sequence length="2009" mass="226667">MNKPQSGATNSRNRHGIYSINIMSLLGHQSQSERSKFPPYWNESKIQSGLAIGQVVLAQIRINPKKYTDAYTSHPNGDADIFIPGMRARNRCLTGDLVYVNIEPLSNWKVYDSFITKKVQEWASEHHKGGSGNSPYVNVSEFIHRDPEGFSKLFGNYSKVIKKNLHSFKDPPIPENFLKDLSWWQIIQRVGKVVGIRRQLNCRIGMGYLIPLLTTTEKSKEGRQESEETQTPDSEVTLTASKWNNALFTPIDSRMPRIIIPKSFCPEDFVRQPETFKLVRFVARITHWPDDSFFARGQLIRKFGDESNSFITSETERILVNAGFAYGLDQCMRFPEPVESYVTNELLSTMTPKVLAEEISHRRDFRSECVFTIDPRTARDLDDALHIKRLSREEMKREIDRGFTNVIYEVGVHIADVSYYVRPEDPVDLEAARRATSIYLVQLCVPMLPRQLCEDLCSLHPGSDKLTFSVVFRLTSDGQVVSRWIGRTVINSRAKLSYEDAQAFIDEPDRDWQASDLQNLKSGTDINEICQAVNMLNELAIKMRTRRFEGGALQLNQVKPTFVLSKETGGPIGMAPFIVRPANRLVEEWMLAANESVALVLSNYLPNTAFLRRHPPPLTKQLREARTILQFCDVDVNVSSAHSIQDSLNKLAGSPKGIIWQHSDDLADLCASMMGCSVDPGVTQSDYATSSEKRELERNRSLSKEAHLLATLNVLTKCMCLAEYFCLGQPNGGDNSKKHQREVALNYHATSASRVLRRPDQLAVIADTCNARKLDSRKASEESVELFFTVFVKECGPLVEACSVVNMLDKAFDVLILSTGLVRRIYLNKLDLAEWEFEKLAGSEKKGMTGIGVLHLRWKVPPLKNTEKGEEESSSGLPSTDLAVKESVVTPPCNCFRQEIHLFDLLRCSVSVESLNEGEDITSAASVCKNIDDNLDSSKLDESALISETSVIKPQGSGEVSDQVPKLQGRICYTSPTSAFVINPSDGNKICIYSKALNRALPNDIVAVKLNTPEFWRVRAFLEGPDDLRSNRQSTNTPSIIPAEAEEEFLDESPEDIESESLSPPSLPSFQLSLERRGPNGNFSKAISYPSVQEVLQTSPSLLPRLFPGTDSLDALGEQKPLTSLPSPHLLRTGRVVGILGEDSASRRLIGQLVFESAMLMPSAFAEAELVDEFTKPRQGVVEGRDGLPISVPAVSCFFIPEKPNFPRIKVLPSSVPKDLWENPHKAEGVRYLCKIEDWPAVSPYPKGSLCGHIGNSHEIEPATQEILISHGIYEDDFTEEMLKDLPTSEEHFKIPNYEYLRRRDFRSHCVLSIDPSTAKDLDDALHVKMVTKDVFEVAVHIADVSFFVRPFSPLDREAANRTTSTYLVQRVIPMLPAILSEHLCSLNPGVDRLAFSVVFKVDHNGNVLDVWFGRTVIRSCAKLSYEDALTLLETPSDYLDKLRSRIHVTEPFTLANIKRSVTYLDMLAQKMRKRRIDNGALLLDKIELQFDLTPKDDESALCLSVAFAFCWITLYFSFSSLSDNSDSPDSDSNSQSSKAGWPRGYKIKHRNRAHHLIEEWMLAANQAVARRLFHQVIRQKHREILNSDDSPAIRAGLTMVGLRTQIEKPREYRQSSMGTILRRHPAPQPIKMDELVWYVTFHYFDSYYTTEFLLNFFQASLDAYIEHLRVKGTPESEVETLSTALSYLTYMRMQAGHYLSRYTLNRMALYFNVEDVIDRAIRKVRNGGLQTSDSSDNPPTIFHESWESSLLHFSHHFGLNVPLYTHFTSPIRRYADLLVHRQLGDLLGCGHWCYPRPNQTSVAGVTSEVHEKNSTLPPIRKLTVQAAWCNRMRRETRRAQEESQQLFLAAWIKSVGSIQENAVILSLSATKIQLLIPTCGLVINHNLGTFCREASRWQSNVGRSENEEETKAPFATVMWEDKKSVTEEREDKEEKRRCSDENRVDSITKLSILSVCPVKLTCSSRGFYVKAELLPPSASTKNESSIKSMESKFLSEASSPCTDESYSD</sequence>
<feature type="compositionally biased region" description="Polar residues" evidence="6">
    <location>
        <begin position="1978"/>
        <end position="1989"/>
    </location>
</feature>
<feature type="region of interest" description="Disordered" evidence="6">
    <location>
        <begin position="1978"/>
        <end position="2009"/>
    </location>
</feature>
<evidence type="ECO:0000313" key="8">
    <source>
        <dbReference type="EMBL" id="VDL16154.1"/>
    </source>
</evidence>
<feature type="domain" description="RNB" evidence="7">
    <location>
        <begin position="362"/>
        <end position="681"/>
    </location>
</feature>
<evidence type="ECO:0000256" key="6">
    <source>
        <dbReference type="SAM" id="MobiDB-lite"/>
    </source>
</evidence>
<evidence type="ECO:0000313" key="10">
    <source>
        <dbReference type="WBParaSite" id="HDID_0000044701-mRNA-1"/>
    </source>
</evidence>
<evidence type="ECO:0000256" key="3">
    <source>
        <dbReference type="ARBA" id="ARBA00022801"/>
    </source>
</evidence>
<dbReference type="EMBL" id="UYSG01000059">
    <property type="protein sequence ID" value="VDL16154.1"/>
    <property type="molecule type" value="Genomic_DNA"/>
</dbReference>
<evidence type="ECO:0000256" key="5">
    <source>
        <dbReference type="ARBA" id="ARBA00022884"/>
    </source>
</evidence>
<dbReference type="InterPro" id="IPR041093">
    <property type="entry name" value="Dis3l2-like_C"/>
</dbReference>
<dbReference type="InterPro" id="IPR022966">
    <property type="entry name" value="RNase_II/R_CS"/>
</dbReference>
<dbReference type="Pfam" id="PF17877">
    <property type="entry name" value="Dis3l2_C_term"/>
    <property type="match status" value="1"/>
</dbReference>
<accession>A0A158QBT1</accession>
<dbReference type="Proteomes" id="UP000274504">
    <property type="component" value="Unassembled WGS sequence"/>
</dbReference>
<dbReference type="STRING" id="6216.A0A158QBT1"/>
<dbReference type="PANTHER" id="PTHR23355">
    <property type="entry name" value="RIBONUCLEASE"/>
    <property type="match status" value="1"/>
</dbReference>
<dbReference type="GO" id="GO:0010587">
    <property type="term" value="P:miRNA catabolic process"/>
    <property type="evidence" value="ECO:0007669"/>
    <property type="project" value="TreeGrafter"/>
</dbReference>
<protein>
    <submittedName>
        <fullName evidence="10">RNB domain-containing protein</fullName>
    </submittedName>
</protein>
<dbReference type="Pfam" id="PF00773">
    <property type="entry name" value="RNB"/>
    <property type="match status" value="2"/>
</dbReference>
<gene>
    <name evidence="8" type="ORF">HDID_LOCUS448</name>
</gene>
<reference evidence="10" key="1">
    <citation type="submission" date="2016-04" db="UniProtKB">
        <authorList>
            <consortium name="WormBaseParasite"/>
        </authorList>
    </citation>
    <scope>IDENTIFICATION</scope>
</reference>
<dbReference type="InterPro" id="IPR041505">
    <property type="entry name" value="Dis3_CSD2"/>
</dbReference>
<dbReference type="PANTHER" id="PTHR23355:SF9">
    <property type="entry name" value="DIS3-LIKE EXONUCLEASE 2"/>
    <property type="match status" value="1"/>
</dbReference>
<dbReference type="GO" id="GO:0006402">
    <property type="term" value="P:mRNA catabolic process"/>
    <property type="evidence" value="ECO:0007669"/>
    <property type="project" value="TreeGrafter"/>
</dbReference>
<dbReference type="Pfam" id="PF17849">
    <property type="entry name" value="OB_Dis3"/>
    <property type="match status" value="2"/>
</dbReference>
<keyword evidence="2" id="KW-0540">Nuclease</keyword>
<dbReference type="Pfam" id="PF17216">
    <property type="entry name" value="Rrp44_CSD1"/>
    <property type="match status" value="1"/>
</dbReference>
<dbReference type="OrthoDB" id="372421at2759"/>
<dbReference type="GO" id="GO:0003723">
    <property type="term" value="F:RNA binding"/>
    <property type="evidence" value="ECO:0007669"/>
    <property type="project" value="UniProtKB-KW"/>
</dbReference>
<feature type="compositionally biased region" description="Polar residues" evidence="6">
    <location>
        <begin position="1997"/>
        <end position="2009"/>
    </location>
</feature>
<dbReference type="GO" id="GO:0000932">
    <property type="term" value="C:P-body"/>
    <property type="evidence" value="ECO:0007669"/>
    <property type="project" value="TreeGrafter"/>
</dbReference>
<evidence type="ECO:0000256" key="1">
    <source>
        <dbReference type="ARBA" id="ARBA00005785"/>
    </source>
</evidence>
<dbReference type="InterPro" id="IPR001900">
    <property type="entry name" value="RNase_II/R"/>
</dbReference>
<reference evidence="8 9" key="2">
    <citation type="submission" date="2018-11" db="EMBL/GenBank/DDBJ databases">
        <authorList>
            <consortium name="Pathogen Informatics"/>
        </authorList>
    </citation>
    <scope>NUCLEOTIDE SEQUENCE [LARGE SCALE GENOMIC DNA]</scope>
</reference>
<dbReference type="Gene3D" id="2.40.50.690">
    <property type="match status" value="1"/>
</dbReference>
<name>A0A158QBT1_HYMDI</name>
<keyword evidence="5" id="KW-0694">RNA-binding</keyword>
<dbReference type="InterPro" id="IPR012340">
    <property type="entry name" value="NA-bd_OB-fold"/>
</dbReference>
<dbReference type="InterPro" id="IPR033771">
    <property type="entry name" value="Rrp44_CSD1"/>
</dbReference>
<evidence type="ECO:0000256" key="4">
    <source>
        <dbReference type="ARBA" id="ARBA00022839"/>
    </source>
</evidence>
<keyword evidence="4" id="KW-0269">Exonuclease</keyword>
<dbReference type="WBParaSite" id="HDID_0000044701-mRNA-1">
    <property type="protein sequence ID" value="HDID_0000044701-mRNA-1"/>
    <property type="gene ID" value="HDID_0000044701"/>
</dbReference>
<organism evidence="10">
    <name type="scientific">Hymenolepis diminuta</name>
    <name type="common">Rat tapeworm</name>
    <dbReference type="NCBI Taxonomy" id="6216"/>
    <lineage>
        <taxon>Eukaryota</taxon>
        <taxon>Metazoa</taxon>
        <taxon>Spiralia</taxon>
        <taxon>Lophotrochozoa</taxon>
        <taxon>Platyhelminthes</taxon>
        <taxon>Cestoda</taxon>
        <taxon>Eucestoda</taxon>
        <taxon>Cyclophyllidea</taxon>
        <taxon>Hymenolepididae</taxon>
        <taxon>Hymenolepis</taxon>
    </lineage>
</organism>
<keyword evidence="3" id="KW-0378">Hydrolase</keyword>